<dbReference type="InterPro" id="IPR002401">
    <property type="entry name" value="Cyt_P450_E_grp-I"/>
</dbReference>
<dbReference type="SUPFAM" id="SSF48264">
    <property type="entry name" value="Cytochrome P450"/>
    <property type="match status" value="1"/>
</dbReference>
<dbReference type="InterPro" id="IPR050364">
    <property type="entry name" value="Cytochrome_P450_fung"/>
</dbReference>
<dbReference type="InterPro" id="IPR036396">
    <property type="entry name" value="Cyt_P450_sf"/>
</dbReference>
<dbReference type="PROSITE" id="PS00086">
    <property type="entry name" value="CYTOCHROME_P450"/>
    <property type="match status" value="1"/>
</dbReference>
<evidence type="ECO:0000256" key="8">
    <source>
        <dbReference type="ARBA" id="ARBA00022989"/>
    </source>
</evidence>
<evidence type="ECO:0000256" key="11">
    <source>
        <dbReference type="ARBA" id="ARBA00023033"/>
    </source>
</evidence>
<dbReference type="GO" id="GO:0005506">
    <property type="term" value="F:iron ion binding"/>
    <property type="evidence" value="ECO:0007669"/>
    <property type="project" value="InterPro"/>
</dbReference>
<comment type="caution">
    <text evidence="15">The sequence shown here is derived from an EMBL/GenBank/DDBJ whole genome shotgun (WGS) entry which is preliminary data.</text>
</comment>
<dbReference type="GO" id="GO:0016020">
    <property type="term" value="C:membrane"/>
    <property type="evidence" value="ECO:0007669"/>
    <property type="project" value="UniProtKB-SubCell"/>
</dbReference>
<comment type="similarity">
    <text evidence="4 14">Belongs to the cytochrome P450 family.</text>
</comment>
<dbReference type="GO" id="GO:0016705">
    <property type="term" value="F:oxidoreductase activity, acting on paired donors, with incorporation or reduction of molecular oxygen"/>
    <property type="evidence" value="ECO:0007669"/>
    <property type="project" value="InterPro"/>
</dbReference>
<dbReference type="PRINTS" id="PR00385">
    <property type="entry name" value="P450"/>
</dbReference>
<reference evidence="15" key="1">
    <citation type="submission" date="2022-07" db="EMBL/GenBank/DDBJ databases">
        <title>Genome Sequence of Physisporinus lineatus.</title>
        <authorList>
            <person name="Buettner E."/>
        </authorList>
    </citation>
    <scope>NUCLEOTIDE SEQUENCE</scope>
    <source>
        <strain evidence="15">VT162</strain>
    </source>
</reference>
<dbReference type="Proteomes" id="UP001212997">
    <property type="component" value="Unassembled WGS sequence"/>
</dbReference>
<keyword evidence="16" id="KW-1185">Reference proteome</keyword>
<evidence type="ECO:0000256" key="14">
    <source>
        <dbReference type="RuleBase" id="RU000461"/>
    </source>
</evidence>
<sequence>MFDIPYQQAWDVYRQWSRQYGSDIIRVRAPGKNIVVLNSLEAVTDLFEKKSSIYSDRFHSTLLHDLVGFRWAVSLTGYGKRFKDSRRVLHKEFNEGTVKRYRDVEARSTHRLLFDLLRDPRGYETHIQGFAARVIMKVTYDIDLKANNDPFVSIAEEATDAFSIATASMFLVDLIPMLRFIPEWVPGAGFQRQARLWRHAASLLLNEPWESVKSRMAKGESFECVTTRLLEGVEQTDEGDEPYMQSIIAGAMGTMYGAATHTTISTLTSFFLAMVLYPEVQQKAQVELTQVLGNKQLPTFSDMDNLPYVGALVSECMRWPPIIPLAVPHRVMEDDVYKGYYIPKGTIVMGNTQSILHNEEIYPEPTRFYPERYLSDGERDPSVRDPASILFGFGRRVCPGRFMAKDIIWITIASILHVYDIHKERDVNGYEITPEISFGPGAVTD</sequence>
<keyword evidence="10 13" id="KW-0408">Iron</keyword>
<evidence type="ECO:0000313" key="16">
    <source>
        <dbReference type="Proteomes" id="UP001212997"/>
    </source>
</evidence>
<evidence type="ECO:0000256" key="12">
    <source>
        <dbReference type="ARBA" id="ARBA00023136"/>
    </source>
</evidence>
<keyword evidence="7 13" id="KW-0479">Metal-binding</keyword>
<dbReference type="Pfam" id="PF00067">
    <property type="entry name" value="p450"/>
    <property type="match status" value="1"/>
</dbReference>
<accession>A0AAD5YJ25</accession>
<gene>
    <name evidence="15" type="ORF">NLI96_g5365</name>
</gene>
<dbReference type="AlphaFoldDB" id="A0AAD5YJ25"/>
<keyword evidence="5 13" id="KW-0349">Heme</keyword>
<comment type="subcellular location">
    <subcellularLocation>
        <location evidence="2">Membrane</location>
        <topology evidence="2">Single-pass membrane protein</topology>
    </subcellularLocation>
</comment>
<dbReference type="PANTHER" id="PTHR46300:SF7">
    <property type="entry name" value="P450, PUTATIVE (EUROFUNG)-RELATED"/>
    <property type="match status" value="1"/>
</dbReference>
<evidence type="ECO:0000256" key="6">
    <source>
        <dbReference type="ARBA" id="ARBA00022692"/>
    </source>
</evidence>
<dbReference type="CDD" id="cd11065">
    <property type="entry name" value="CYP64-like"/>
    <property type="match status" value="1"/>
</dbReference>
<evidence type="ECO:0000256" key="7">
    <source>
        <dbReference type="ARBA" id="ARBA00022723"/>
    </source>
</evidence>
<evidence type="ECO:0000256" key="10">
    <source>
        <dbReference type="ARBA" id="ARBA00023004"/>
    </source>
</evidence>
<proteinExistence type="inferred from homology"/>
<dbReference type="GO" id="GO:0004497">
    <property type="term" value="F:monooxygenase activity"/>
    <property type="evidence" value="ECO:0007669"/>
    <property type="project" value="UniProtKB-KW"/>
</dbReference>
<evidence type="ECO:0000256" key="2">
    <source>
        <dbReference type="ARBA" id="ARBA00004167"/>
    </source>
</evidence>
<keyword evidence="9 14" id="KW-0560">Oxidoreductase</keyword>
<dbReference type="Gene3D" id="1.10.630.10">
    <property type="entry name" value="Cytochrome P450"/>
    <property type="match status" value="1"/>
</dbReference>
<evidence type="ECO:0000256" key="13">
    <source>
        <dbReference type="PIRSR" id="PIRSR602401-1"/>
    </source>
</evidence>
<keyword evidence="12" id="KW-0472">Membrane</keyword>
<keyword evidence="6" id="KW-0812">Transmembrane</keyword>
<evidence type="ECO:0000256" key="5">
    <source>
        <dbReference type="ARBA" id="ARBA00022617"/>
    </source>
</evidence>
<keyword evidence="11 14" id="KW-0503">Monooxygenase</keyword>
<dbReference type="PANTHER" id="PTHR46300">
    <property type="entry name" value="P450, PUTATIVE (EUROFUNG)-RELATED-RELATED"/>
    <property type="match status" value="1"/>
</dbReference>
<evidence type="ECO:0000256" key="1">
    <source>
        <dbReference type="ARBA" id="ARBA00001971"/>
    </source>
</evidence>
<dbReference type="InterPro" id="IPR001128">
    <property type="entry name" value="Cyt_P450"/>
</dbReference>
<comment type="pathway">
    <text evidence="3">Secondary metabolite biosynthesis.</text>
</comment>
<dbReference type="InterPro" id="IPR017972">
    <property type="entry name" value="Cyt_P450_CS"/>
</dbReference>
<name>A0AAD5YJ25_9APHY</name>
<evidence type="ECO:0000256" key="4">
    <source>
        <dbReference type="ARBA" id="ARBA00010617"/>
    </source>
</evidence>
<comment type="cofactor">
    <cofactor evidence="1 13">
        <name>heme</name>
        <dbReference type="ChEBI" id="CHEBI:30413"/>
    </cofactor>
</comment>
<dbReference type="EMBL" id="JANAWD010000174">
    <property type="protein sequence ID" value="KAJ3484835.1"/>
    <property type="molecule type" value="Genomic_DNA"/>
</dbReference>
<feature type="binding site" description="axial binding residue" evidence="13">
    <location>
        <position position="398"/>
    </location>
    <ligand>
        <name>heme</name>
        <dbReference type="ChEBI" id="CHEBI:30413"/>
    </ligand>
    <ligandPart>
        <name>Fe</name>
        <dbReference type="ChEBI" id="CHEBI:18248"/>
    </ligandPart>
</feature>
<protein>
    <recommendedName>
        <fullName evidence="17">Cytochrome P450</fullName>
    </recommendedName>
</protein>
<dbReference type="PRINTS" id="PR00463">
    <property type="entry name" value="EP450I"/>
</dbReference>
<evidence type="ECO:0008006" key="17">
    <source>
        <dbReference type="Google" id="ProtNLM"/>
    </source>
</evidence>
<evidence type="ECO:0000313" key="15">
    <source>
        <dbReference type="EMBL" id="KAJ3484835.1"/>
    </source>
</evidence>
<organism evidence="15 16">
    <name type="scientific">Meripilus lineatus</name>
    <dbReference type="NCBI Taxonomy" id="2056292"/>
    <lineage>
        <taxon>Eukaryota</taxon>
        <taxon>Fungi</taxon>
        <taxon>Dikarya</taxon>
        <taxon>Basidiomycota</taxon>
        <taxon>Agaricomycotina</taxon>
        <taxon>Agaricomycetes</taxon>
        <taxon>Polyporales</taxon>
        <taxon>Meripilaceae</taxon>
        <taxon>Meripilus</taxon>
    </lineage>
</organism>
<keyword evidence="8" id="KW-1133">Transmembrane helix</keyword>
<evidence type="ECO:0000256" key="9">
    <source>
        <dbReference type="ARBA" id="ARBA00023002"/>
    </source>
</evidence>
<evidence type="ECO:0000256" key="3">
    <source>
        <dbReference type="ARBA" id="ARBA00005179"/>
    </source>
</evidence>
<dbReference type="GO" id="GO:0020037">
    <property type="term" value="F:heme binding"/>
    <property type="evidence" value="ECO:0007669"/>
    <property type="project" value="InterPro"/>
</dbReference>